<keyword evidence="3" id="KW-0732">Signal</keyword>
<name>A0A7J6EWQ0_CANSA</name>
<accession>A0A7J6EWQ0</accession>
<dbReference type="InterPro" id="IPR024788">
    <property type="entry name" value="Malectin-like_Carb-bd_dom"/>
</dbReference>
<evidence type="ECO:0000256" key="2">
    <source>
        <dbReference type="ARBA" id="ARBA00022692"/>
    </source>
</evidence>
<evidence type="ECO:0000256" key="5">
    <source>
        <dbReference type="ARBA" id="ARBA00023136"/>
    </source>
</evidence>
<sequence length="216" mass="25101">MLRFISIDCGISDSSYTDEKTSIYYCSDAKFIESGENNEISPAYKVTIHDQQLWNLRYFPEEKRNCYTLKPELGKGHKYLIRARFLYGNYDDKNQIPKFDLHIGVNLWETVKIEDASSTLNLEMIHVSLSDHIYVCLVNTGDGTPFISALELRPINNEVNYIPEIGSSLLLHGRYAFSSFPAGQIRRFKDDVYDRLWRQLGWEPYILKVPLQMKAL</sequence>
<dbReference type="PANTHER" id="PTHR45631">
    <property type="entry name" value="OS07G0107800 PROTEIN-RELATED"/>
    <property type="match status" value="1"/>
</dbReference>
<dbReference type="EMBL" id="JAATIP010000186">
    <property type="protein sequence ID" value="KAF4362109.1"/>
    <property type="molecule type" value="Genomic_DNA"/>
</dbReference>
<comment type="subcellular location">
    <subcellularLocation>
        <location evidence="1">Membrane</location>
        <topology evidence="1">Single-pass membrane protein</topology>
    </subcellularLocation>
</comment>
<dbReference type="Proteomes" id="UP000525078">
    <property type="component" value="Unassembled WGS sequence"/>
</dbReference>
<organism evidence="7 8">
    <name type="scientific">Cannabis sativa</name>
    <name type="common">Hemp</name>
    <name type="synonym">Marijuana</name>
    <dbReference type="NCBI Taxonomy" id="3483"/>
    <lineage>
        <taxon>Eukaryota</taxon>
        <taxon>Viridiplantae</taxon>
        <taxon>Streptophyta</taxon>
        <taxon>Embryophyta</taxon>
        <taxon>Tracheophyta</taxon>
        <taxon>Spermatophyta</taxon>
        <taxon>Magnoliopsida</taxon>
        <taxon>eudicotyledons</taxon>
        <taxon>Gunneridae</taxon>
        <taxon>Pentapetalae</taxon>
        <taxon>rosids</taxon>
        <taxon>fabids</taxon>
        <taxon>Rosales</taxon>
        <taxon>Cannabaceae</taxon>
        <taxon>Cannabis</taxon>
    </lineage>
</organism>
<proteinExistence type="predicted"/>
<dbReference type="GO" id="GO:0016020">
    <property type="term" value="C:membrane"/>
    <property type="evidence" value="ECO:0007669"/>
    <property type="project" value="UniProtKB-SubCell"/>
</dbReference>
<protein>
    <recommendedName>
        <fullName evidence="6">Malectin-like domain-containing protein</fullName>
    </recommendedName>
</protein>
<dbReference type="PANTHER" id="PTHR45631:SF202">
    <property type="entry name" value="SENESCENCE-INDUCED RECEPTOR-LIKE SERINE_THREONINE-PROTEIN KINASE"/>
    <property type="match status" value="1"/>
</dbReference>
<evidence type="ECO:0000256" key="1">
    <source>
        <dbReference type="ARBA" id="ARBA00004167"/>
    </source>
</evidence>
<evidence type="ECO:0000259" key="6">
    <source>
        <dbReference type="Pfam" id="PF12819"/>
    </source>
</evidence>
<evidence type="ECO:0000313" key="7">
    <source>
        <dbReference type="EMBL" id="KAF4362109.1"/>
    </source>
</evidence>
<keyword evidence="2" id="KW-0812">Transmembrane</keyword>
<keyword evidence="4" id="KW-1133">Transmembrane helix</keyword>
<gene>
    <name evidence="7" type="ORF">F8388_023961</name>
</gene>
<comment type="caution">
    <text evidence="7">The sequence shown here is derived from an EMBL/GenBank/DDBJ whole genome shotgun (WGS) entry which is preliminary data.</text>
</comment>
<dbReference type="Pfam" id="PF12819">
    <property type="entry name" value="Malectin_like"/>
    <property type="match status" value="1"/>
</dbReference>
<evidence type="ECO:0000313" key="8">
    <source>
        <dbReference type="Proteomes" id="UP000525078"/>
    </source>
</evidence>
<dbReference type="AlphaFoldDB" id="A0A7J6EWQ0"/>
<keyword evidence="5" id="KW-0472">Membrane</keyword>
<feature type="domain" description="Malectin-like" evidence="6">
    <location>
        <begin position="7"/>
        <end position="201"/>
    </location>
</feature>
<reference evidence="7 8" key="1">
    <citation type="journal article" date="2020" name="bioRxiv">
        <title>Sequence and annotation of 42 cannabis genomes reveals extensive copy number variation in cannabinoid synthesis and pathogen resistance genes.</title>
        <authorList>
            <person name="Mckernan K.J."/>
            <person name="Helbert Y."/>
            <person name="Kane L.T."/>
            <person name="Ebling H."/>
            <person name="Zhang L."/>
            <person name="Liu B."/>
            <person name="Eaton Z."/>
            <person name="Mclaughlin S."/>
            <person name="Kingan S."/>
            <person name="Baybayan P."/>
            <person name="Concepcion G."/>
            <person name="Jordan M."/>
            <person name="Riva A."/>
            <person name="Barbazuk W."/>
            <person name="Harkins T."/>
        </authorList>
    </citation>
    <scope>NUCLEOTIDE SEQUENCE [LARGE SCALE GENOMIC DNA]</scope>
    <source>
        <strain evidence="8">cv. Jamaican Lion 4</strain>
        <tissue evidence="7">Leaf</tissue>
    </source>
</reference>
<evidence type="ECO:0000256" key="4">
    <source>
        <dbReference type="ARBA" id="ARBA00022989"/>
    </source>
</evidence>
<evidence type="ECO:0000256" key="3">
    <source>
        <dbReference type="ARBA" id="ARBA00022729"/>
    </source>
</evidence>